<keyword evidence="2" id="KW-1185">Reference proteome</keyword>
<dbReference type="Proteomes" id="UP001229421">
    <property type="component" value="Unassembled WGS sequence"/>
</dbReference>
<accession>A0AAD8LB23</accession>
<evidence type="ECO:0000313" key="1">
    <source>
        <dbReference type="EMBL" id="KAK1434410.1"/>
    </source>
</evidence>
<organism evidence="1 2">
    <name type="scientific">Tagetes erecta</name>
    <name type="common">African marigold</name>
    <dbReference type="NCBI Taxonomy" id="13708"/>
    <lineage>
        <taxon>Eukaryota</taxon>
        <taxon>Viridiplantae</taxon>
        <taxon>Streptophyta</taxon>
        <taxon>Embryophyta</taxon>
        <taxon>Tracheophyta</taxon>
        <taxon>Spermatophyta</taxon>
        <taxon>Magnoliopsida</taxon>
        <taxon>eudicotyledons</taxon>
        <taxon>Gunneridae</taxon>
        <taxon>Pentapetalae</taxon>
        <taxon>asterids</taxon>
        <taxon>campanulids</taxon>
        <taxon>Asterales</taxon>
        <taxon>Asteraceae</taxon>
        <taxon>Asteroideae</taxon>
        <taxon>Heliantheae alliance</taxon>
        <taxon>Tageteae</taxon>
        <taxon>Tagetes</taxon>
    </lineage>
</organism>
<protein>
    <submittedName>
        <fullName evidence="1">Uncharacterized protein</fullName>
    </submittedName>
</protein>
<gene>
    <name evidence="1" type="ORF">QVD17_00150</name>
</gene>
<name>A0AAD8LB23_TARER</name>
<dbReference type="AlphaFoldDB" id="A0AAD8LB23"/>
<comment type="caution">
    <text evidence="1">The sequence shown here is derived from an EMBL/GenBank/DDBJ whole genome shotgun (WGS) entry which is preliminary data.</text>
</comment>
<dbReference type="EMBL" id="JAUHHV010000001">
    <property type="protein sequence ID" value="KAK1434410.1"/>
    <property type="molecule type" value="Genomic_DNA"/>
</dbReference>
<proteinExistence type="predicted"/>
<sequence length="223" mass="25327">MYDLSCFTNAFKHLLKSVLEDSIDAEEDEYEIQHDIYRCDEGQEISAGTSSVAEIYQHFPNLYESITGGFIKIKKSQDSSKLKTSLVMLKEFASGTIHGRIFAGGTIHGRIFAVGTIRRWYNLQAHSPVVQFAVGLYAEQISAAPRKLNQTKEIDDLCDEWVPESLIPPVIEEMKREVPVLLRCLSLSLYSLDTKIDMYTYTNSIHRLIDIICDIHLYVGPKC</sequence>
<reference evidence="1" key="1">
    <citation type="journal article" date="2023" name="bioRxiv">
        <title>Improved chromosome-level genome assembly for marigold (Tagetes erecta).</title>
        <authorList>
            <person name="Jiang F."/>
            <person name="Yuan L."/>
            <person name="Wang S."/>
            <person name="Wang H."/>
            <person name="Xu D."/>
            <person name="Wang A."/>
            <person name="Fan W."/>
        </authorList>
    </citation>
    <scope>NUCLEOTIDE SEQUENCE</scope>
    <source>
        <strain evidence="1">WSJ</strain>
        <tissue evidence="1">Leaf</tissue>
    </source>
</reference>
<evidence type="ECO:0000313" key="2">
    <source>
        <dbReference type="Proteomes" id="UP001229421"/>
    </source>
</evidence>